<protein>
    <submittedName>
        <fullName evidence="5">Helix-turn-helix domain-containing protein</fullName>
    </submittedName>
</protein>
<name>A0ABS3XJT7_9ACTN</name>
<evidence type="ECO:0000259" key="4">
    <source>
        <dbReference type="PROSITE" id="PS01124"/>
    </source>
</evidence>
<dbReference type="InterPro" id="IPR018060">
    <property type="entry name" value="HTH_AraC"/>
</dbReference>
<keyword evidence="2" id="KW-0238">DNA-binding</keyword>
<dbReference type="InterPro" id="IPR050204">
    <property type="entry name" value="AraC_XylS_family_regulators"/>
</dbReference>
<dbReference type="SMART" id="SM00342">
    <property type="entry name" value="HTH_ARAC"/>
    <property type="match status" value="1"/>
</dbReference>
<keyword evidence="1" id="KW-0805">Transcription regulation</keyword>
<evidence type="ECO:0000313" key="5">
    <source>
        <dbReference type="EMBL" id="MBO8195675.1"/>
    </source>
</evidence>
<dbReference type="PANTHER" id="PTHR46796:SF6">
    <property type="entry name" value="ARAC SUBFAMILY"/>
    <property type="match status" value="1"/>
</dbReference>
<sequence>MPTDFRLVGTDTFRGSLTTASLGPVQLSTMAYSSFSSIRTPRLIRVSDPECIQLALVRSGPHIIEQNRRNAPARPGELLLFDSSRPFDSYADGEALLLQIPRSVLPLRGHRFDPVLARPLPGDRGTGRLLAEFLTRVARDGYERLRQDATRLGTVALDLAAAVLADHLDRAADLPADSRQHVLYLRITAFVQCHLGDPALTPGEVAAAHHISLRSLHRLFQQHGTSIGAWIRSRRLERCRRDLADPRKSRIPIHAIAARWGYPRPGDFTRAFRTAYGITPSDYREQEQRAGALGPWGGRQDRGSVCELAAGMTDSAGAFELGDVIEDRI</sequence>
<keyword evidence="6" id="KW-1185">Reference proteome</keyword>
<dbReference type="InterPro" id="IPR009057">
    <property type="entry name" value="Homeodomain-like_sf"/>
</dbReference>
<dbReference type="InterPro" id="IPR035418">
    <property type="entry name" value="AraC-bd_2"/>
</dbReference>
<dbReference type="InterPro" id="IPR020449">
    <property type="entry name" value="Tscrpt_reg_AraC-type_HTH"/>
</dbReference>
<keyword evidence="3" id="KW-0804">Transcription</keyword>
<evidence type="ECO:0000256" key="1">
    <source>
        <dbReference type="ARBA" id="ARBA00023015"/>
    </source>
</evidence>
<dbReference type="SUPFAM" id="SSF46689">
    <property type="entry name" value="Homeodomain-like"/>
    <property type="match status" value="1"/>
</dbReference>
<accession>A0ABS3XJT7</accession>
<comment type="caution">
    <text evidence="5">The sequence shown here is derived from an EMBL/GenBank/DDBJ whole genome shotgun (WGS) entry which is preliminary data.</text>
</comment>
<dbReference type="Pfam" id="PF14525">
    <property type="entry name" value="AraC_binding_2"/>
    <property type="match status" value="1"/>
</dbReference>
<dbReference type="EMBL" id="JADKMA010000208">
    <property type="protein sequence ID" value="MBO8195675.1"/>
    <property type="molecule type" value="Genomic_DNA"/>
</dbReference>
<dbReference type="Gene3D" id="1.10.10.60">
    <property type="entry name" value="Homeodomain-like"/>
    <property type="match status" value="1"/>
</dbReference>
<evidence type="ECO:0000256" key="2">
    <source>
        <dbReference type="ARBA" id="ARBA00023125"/>
    </source>
</evidence>
<evidence type="ECO:0000256" key="3">
    <source>
        <dbReference type="ARBA" id="ARBA00023163"/>
    </source>
</evidence>
<reference evidence="5 6" key="1">
    <citation type="submission" date="2020-11" db="EMBL/GenBank/DDBJ databases">
        <title>Streptomyces spirodelae sp. nov., isolated from duckweed.</title>
        <authorList>
            <person name="Saimee Y."/>
            <person name="Duangmal K."/>
        </authorList>
    </citation>
    <scope>NUCLEOTIDE SEQUENCE [LARGE SCALE GENOMIC DNA]</scope>
    <source>
        <strain evidence="5 6">S16-07</strain>
    </source>
</reference>
<gene>
    <name evidence="5" type="ORF">ITI46_29090</name>
</gene>
<dbReference type="PRINTS" id="PR00032">
    <property type="entry name" value="HTHARAC"/>
</dbReference>
<dbReference type="PROSITE" id="PS01124">
    <property type="entry name" value="HTH_ARAC_FAMILY_2"/>
    <property type="match status" value="1"/>
</dbReference>
<organism evidence="5 6">
    <name type="scientific">Streptomyces oryzae</name>
    <dbReference type="NCBI Taxonomy" id="1434886"/>
    <lineage>
        <taxon>Bacteria</taxon>
        <taxon>Bacillati</taxon>
        <taxon>Actinomycetota</taxon>
        <taxon>Actinomycetes</taxon>
        <taxon>Kitasatosporales</taxon>
        <taxon>Streptomycetaceae</taxon>
        <taxon>Streptomyces</taxon>
    </lineage>
</organism>
<feature type="domain" description="HTH araC/xylS-type" evidence="4">
    <location>
        <begin position="185"/>
        <end position="286"/>
    </location>
</feature>
<dbReference type="PANTHER" id="PTHR46796">
    <property type="entry name" value="HTH-TYPE TRANSCRIPTIONAL ACTIVATOR RHAS-RELATED"/>
    <property type="match status" value="1"/>
</dbReference>
<dbReference type="Proteomes" id="UP001519064">
    <property type="component" value="Unassembled WGS sequence"/>
</dbReference>
<evidence type="ECO:0000313" key="6">
    <source>
        <dbReference type="Proteomes" id="UP001519064"/>
    </source>
</evidence>
<proteinExistence type="predicted"/>
<dbReference type="Pfam" id="PF12833">
    <property type="entry name" value="HTH_18"/>
    <property type="match status" value="1"/>
</dbReference>